<name>A0ABD1Q5V9_9LAMI</name>
<accession>A0ABD1Q5V9</accession>
<evidence type="ECO:0000313" key="1">
    <source>
        <dbReference type="EMBL" id="KAL2470529.1"/>
    </source>
</evidence>
<organism evidence="1 2">
    <name type="scientific">Abeliophyllum distichum</name>
    <dbReference type="NCBI Taxonomy" id="126358"/>
    <lineage>
        <taxon>Eukaryota</taxon>
        <taxon>Viridiplantae</taxon>
        <taxon>Streptophyta</taxon>
        <taxon>Embryophyta</taxon>
        <taxon>Tracheophyta</taxon>
        <taxon>Spermatophyta</taxon>
        <taxon>Magnoliopsida</taxon>
        <taxon>eudicotyledons</taxon>
        <taxon>Gunneridae</taxon>
        <taxon>Pentapetalae</taxon>
        <taxon>asterids</taxon>
        <taxon>lamiids</taxon>
        <taxon>Lamiales</taxon>
        <taxon>Oleaceae</taxon>
        <taxon>Forsythieae</taxon>
        <taxon>Abeliophyllum</taxon>
    </lineage>
</organism>
<dbReference type="Proteomes" id="UP001604336">
    <property type="component" value="Unassembled WGS sequence"/>
</dbReference>
<proteinExistence type="predicted"/>
<sequence>MPLLSFYSLMDGWRRKGSYGATSTSSVVLSHVLDWNQSLLHKIVEEDFVLNYSKSEIKRCSFAFIVSDSCCLPNFQLPSTVKSEYIGKILVVYIAISKKSDSIAFAFIVSDSCCLPNFQLPSTVKSEYIGKILVVYIAISKKSDLKKKLTMILLRSKKI</sequence>
<keyword evidence="2" id="KW-1185">Reference proteome</keyword>
<protein>
    <submittedName>
        <fullName evidence="1">Uncharacterized protein</fullName>
    </submittedName>
</protein>
<dbReference type="EMBL" id="JBFOLK010000012">
    <property type="protein sequence ID" value="KAL2470529.1"/>
    <property type="molecule type" value="Genomic_DNA"/>
</dbReference>
<gene>
    <name evidence="1" type="ORF">Adt_38665</name>
</gene>
<dbReference type="AlphaFoldDB" id="A0ABD1Q5V9"/>
<evidence type="ECO:0000313" key="2">
    <source>
        <dbReference type="Proteomes" id="UP001604336"/>
    </source>
</evidence>
<comment type="caution">
    <text evidence="1">The sequence shown here is derived from an EMBL/GenBank/DDBJ whole genome shotgun (WGS) entry which is preliminary data.</text>
</comment>
<reference evidence="2" key="1">
    <citation type="submission" date="2024-07" db="EMBL/GenBank/DDBJ databases">
        <title>Two chromosome-level genome assemblies of Korean endemic species Abeliophyllum distichum and Forsythia ovata (Oleaceae).</title>
        <authorList>
            <person name="Jang H."/>
        </authorList>
    </citation>
    <scope>NUCLEOTIDE SEQUENCE [LARGE SCALE GENOMIC DNA]</scope>
</reference>